<dbReference type="InterPro" id="IPR007627">
    <property type="entry name" value="RNA_pol_sigma70_r2"/>
</dbReference>
<evidence type="ECO:0000259" key="7">
    <source>
        <dbReference type="Pfam" id="PF08281"/>
    </source>
</evidence>
<evidence type="ECO:0000259" key="6">
    <source>
        <dbReference type="Pfam" id="PF04542"/>
    </source>
</evidence>
<feature type="domain" description="RNA polymerase sigma factor 70 region 4 type 2" evidence="7">
    <location>
        <begin position="121"/>
        <end position="170"/>
    </location>
</feature>
<keyword evidence="5" id="KW-0804">Transcription</keyword>
<evidence type="ECO:0000256" key="5">
    <source>
        <dbReference type="ARBA" id="ARBA00023163"/>
    </source>
</evidence>
<gene>
    <name evidence="8" type="ORF">O0R41_14595</name>
</gene>
<dbReference type="InterPro" id="IPR013325">
    <property type="entry name" value="RNA_pol_sigma_r2"/>
</dbReference>
<dbReference type="SUPFAM" id="SSF88659">
    <property type="entry name" value="Sigma3 and sigma4 domains of RNA polymerase sigma factors"/>
    <property type="match status" value="1"/>
</dbReference>
<reference evidence="9" key="1">
    <citation type="journal article" date="2022" name="J Environ Chem Eng">
        <title>Biodegradation of petroleum oil using a constructed nonpathogenic and heavy metal-tolerant bacterial consortium isolated from marine sponges.</title>
        <authorList>
            <person name="Dechsakulwatana C."/>
            <person name="Rungsihiranrut A."/>
            <person name="Muangchinda C."/>
            <person name="Ningthoujam R."/>
            <person name="Klankeo P."/>
            <person name="Pinyakong O."/>
        </authorList>
    </citation>
    <scope>NUCLEOTIDE SEQUENCE [LARGE SCALE GENOMIC DNA]</scope>
    <source>
        <strain evidence="9">MO2-4</strain>
    </source>
</reference>
<dbReference type="PANTHER" id="PTHR43133">
    <property type="entry name" value="RNA POLYMERASE ECF-TYPE SIGMA FACTO"/>
    <property type="match status" value="1"/>
</dbReference>
<dbReference type="Gene3D" id="1.10.10.10">
    <property type="entry name" value="Winged helix-like DNA-binding domain superfamily/Winged helix DNA-binding domain"/>
    <property type="match status" value="1"/>
</dbReference>
<dbReference type="EMBL" id="JAPTHD010000006">
    <property type="protein sequence ID" value="MDV5824832.1"/>
    <property type="molecule type" value="Genomic_DNA"/>
</dbReference>
<dbReference type="Gene3D" id="1.10.1740.10">
    <property type="match status" value="1"/>
</dbReference>
<dbReference type="InterPro" id="IPR039425">
    <property type="entry name" value="RNA_pol_sigma-70-like"/>
</dbReference>
<dbReference type="NCBIfam" id="TIGR02937">
    <property type="entry name" value="sigma70-ECF"/>
    <property type="match status" value="1"/>
</dbReference>
<evidence type="ECO:0000313" key="8">
    <source>
        <dbReference type="EMBL" id="MDV5824832.1"/>
    </source>
</evidence>
<evidence type="ECO:0000313" key="9">
    <source>
        <dbReference type="Proteomes" id="UP001185984"/>
    </source>
</evidence>
<keyword evidence="4" id="KW-0238">DNA-binding</keyword>
<dbReference type="PANTHER" id="PTHR43133:SF58">
    <property type="entry name" value="ECF RNA POLYMERASE SIGMA FACTOR SIGD"/>
    <property type="match status" value="1"/>
</dbReference>
<protein>
    <submittedName>
        <fullName evidence="8">Sigma-70 family RNA polymerase sigma factor</fullName>
    </submittedName>
</protein>
<keyword evidence="9" id="KW-1185">Reference proteome</keyword>
<name>A0ABU3ZZC4_9SPHN</name>
<evidence type="ECO:0000256" key="3">
    <source>
        <dbReference type="ARBA" id="ARBA00023082"/>
    </source>
</evidence>
<sequence length="178" mass="19935">MKTDEQQLREWMVGGLKGDAAAHACLLRALVPLLRAYYRRRCGPQADYIEDLVQEVLIAVHSRRATYDPVRPFGGWLFAIARYKMIDHYRRQGRTVPMDDMDMIADEADFEAASIARIDTDRLLDMLPPKQAGAIRATHIDGLSVAEAADRAGIGQSDMKVSVHRGIKALAARMRGTR</sequence>
<dbReference type="InterPro" id="IPR013249">
    <property type="entry name" value="RNA_pol_sigma70_r4_t2"/>
</dbReference>
<dbReference type="RefSeq" id="WP_317517480.1">
    <property type="nucleotide sequence ID" value="NZ_JAPTHD010000006.1"/>
</dbReference>
<evidence type="ECO:0000256" key="1">
    <source>
        <dbReference type="ARBA" id="ARBA00010641"/>
    </source>
</evidence>
<keyword evidence="3" id="KW-0731">Sigma factor</keyword>
<proteinExistence type="inferred from homology"/>
<dbReference type="InterPro" id="IPR013324">
    <property type="entry name" value="RNA_pol_sigma_r3/r4-like"/>
</dbReference>
<dbReference type="InterPro" id="IPR014284">
    <property type="entry name" value="RNA_pol_sigma-70_dom"/>
</dbReference>
<comment type="caution">
    <text evidence="8">The sequence shown here is derived from an EMBL/GenBank/DDBJ whole genome shotgun (WGS) entry which is preliminary data.</text>
</comment>
<dbReference type="Pfam" id="PF04542">
    <property type="entry name" value="Sigma70_r2"/>
    <property type="match status" value="1"/>
</dbReference>
<organism evidence="8 9">
    <name type="scientific">Sphingobium naphthae</name>
    <dbReference type="NCBI Taxonomy" id="1886786"/>
    <lineage>
        <taxon>Bacteria</taxon>
        <taxon>Pseudomonadati</taxon>
        <taxon>Pseudomonadota</taxon>
        <taxon>Alphaproteobacteria</taxon>
        <taxon>Sphingomonadales</taxon>
        <taxon>Sphingomonadaceae</taxon>
        <taxon>Sphingobium</taxon>
    </lineage>
</organism>
<dbReference type="NCBIfam" id="NF009191">
    <property type="entry name" value="PRK12539.1"/>
    <property type="match status" value="1"/>
</dbReference>
<dbReference type="InterPro" id="IPR036388">
    <property type="entry name" value="WH-like_DNA-bd_sf"/>
</dbReference>
<feature type="domain" description="RNA polymerase sigma-70 region 2" evidence="6">
    <location>
        <begin position="26"/>
        <end position="95"/>
    </location>
</feature>
<accession>A0ABU3ZZC4</accession>
<dbReference type="Proteomes" id="UP001185984">
    <property type="component" value="Unassembled WGS sequence"/>
</dbReference>
<dbReference type="SUPFAM" id="SSF88946">
    <property type="entry name" value="Sigma2 domain of RNA polymerase sigma factors"/>
    <property type="match status" value="1"/>
</dbReference>
<keyword evidence="2" id="KW-0805">Transcription regulation</keyword>
<evidence type="ECO:0000256" key="4">
    <source>
        <dbReference type="ARBA" id="ARBA00023125"/>
    </source>
</evidence>
<comment type="similarity">
    <text evidence="1">Belongs to the sigma-70 factor family. ECF subfamily.</text>
</comment>
<dbReference type="Pfam" id="PF08281">
    <property type="entry name" value="Sigma70_r4_2"/>
    <property type="match status" value="1"/>
</dbReference>
<evidence type="ECO:0000256" key="2">
    <source>
        <dbReference type="ARBA" id="ARBA00023015"/>
    </source>
</evidence>